<dbReference type="Gene3D" id="3.40.1350.10">
    <property type="match status" value="1"/>
</dbReference>
<dbReference type="PATRIC" id="fig|1110509.7.peg.2288"/>
<evidence type="ECO:0000259" key="1">
    <source>
        <dbReference type="Pfam" id="PF06250"/>
    </source>
</evidence>
<dbReference type="InterPro" id="IPR041527">
    <property type="entry name" value="YhcG_N"/>
</dbReference>
<evidence type="ECO:0000313" key="4">
    <source>
        <dbReference type="Proteomes" id="UP000005877"/>
    </source>
</evidence>
<dbReference type="GO" id="GO:0003676">
    <property type="term" value="F:nucleic acid binding"/>
    <property type="evidence" value="ECO:0007669"/>
    <property type="project" value="InterPro"/>
</dbReference>
<reference evidence="3 4" key="1">
    <citation type="journal article" date="2012" name="PLoS ONE">
        <title>The genome characteristics and predicted function of methyl-group oxidation pathway in the obligate aceticlastic methanogens, Methanosaeta spp.</title>
        <authorList>
            <person name="Zhu J."/>
            <person name="Zheng H."/>
            <person name="Ai G."/>
            <person name="Zhang G."/>
            <person name="Liu D."/>
            <person name="Liu X."/>
            <person name="Dong X."/>
        </authorList>
    </citation>
    <scope>NUCLEOTIDE SEQUENCE [LARGE SCALE GENOMIC DNA]</scope>
    <source>
        <strain evidence="3 4">6Ac</strain>
    </source>
</reference>
<evidence type="ECO:0000259" key="2">
    <source>
        <dbReference type="Pfam" id="PF17761"/>
    </source>
</evidence>
<dbReference type="Proteomes" id="UP000005877">
    <property type="component" value="Chromosome"/>
</dbReference>
<evidence type="ECO:0008006" key="5">
    <source>
        <dbReference type="Google" id="ProtNLM"/>
    </source>
</evidence>
<dbReference type="Pfam" id="PF17761">
    <property type="entry name" value="DUF1016_N"/>
    <property type="match status" value="1"/>
</dbReference>
<dbReference type="PANTHER" id="PTHR30547">
    <property type="entry name" value="UNCHARACTERIZED PROTEIN YHCG-RELATED"/>
    <property type="match status" value="1"/>
</dbReference>
<accession>G7WPQ4</accession>
<gene>
    <name evidence="3" type="ordered locus">Mhar_2060</name>
</gene>
<dbReference type="InterPro" id="IPR011856">
    <property type="entry name" value="tRNA_endonuc-like_dom_sf"/>
</dbReference>
<feature type="domain" description="YhcG N-terminal" evidence="2">
    <location>
        <begin position="1"/>
        <end position="54"/>
    </location>
</feature>
<keyword evidence="4" id="KW-1185">Reference proteome</keyword>
<organism evidence="3 4">
    <name type="scientific">Methanothrix harundinacea (strain 6Ac)</name>
    <name type="common">Methanosaeta harundinacea</name>
    <dbReference type="NCBI Taxonomy" id="1110509"/>
    <lineage>
        <taxon>Archaea</taxon>
        <taxon>Methanobacteriati</taxon>
        <taxon>Methanobacteriota</taxon>
        <taxon>Stenosarchaea group</taxon>
        <taxon>Methanomicrobia</taxon>
        <taxon>Methanotrichales</taxon>
        <taxon>Methanotrichaceae</taxon>
        <taxon>Methanothrix</taxon>
    </lineage>
</organism>
<dbReference type="HOGENOM" id="CLU_046640_3_0_2"/>
<evidence type="ECO:0000313" key="3">
    <source>
        <dbReference type="EMBL" id="AET65416.1"/>
    </source>
</evidence>
<dbReference type="EMBL" id="CP003117">
    <property type="protein sequence ID" value="AET65416.1"/>
    <property type="molecule type" value="Genomic_DNA"/>
</dbReference>
<protein>
    <recommendedName>
        <fullName evidence="5">YhcG PDDEXK nuclease domain-containing protein</fullName>
    </recommendedName>
</protein>
<dbReference type="STRING" id="1110509.Mhar_2060"/>
<dbReference type="Pfam" id="PF06250">
    <property type="entry name" value="YhcG_C"/>
    <property type="match status" value="1"/>
</dbReference>
<proteinExistence type="predicted"/>
<dbReference type="AlphaFoldDB" id="G7WPQ4"/>
<dbReference type="PANTHER" id="PTHR30547:SF0">
    <property type="entry name" value="BLR8175 PROTEIN"/>
    <property type="match status" value="1"/>
</dbReference>
<name>G7WPQ4_METH6</name>
<dbReference type="InterPro" id="IPR053148">
    <property type="entry name" value="PD-DEXK-like_domain"/>
</dbReference>
<feature type="domain" description="YhcG PDDEXK nuclease" evidence="1">
    <location>
        <begin position="76"/>
        <end position="230"/>
    </location>
</feature>
<dbReference type="KEGG" id="mhi:Mhar_2060"/>
<sequence length="246" mass="28208">MQQVAAQIPWFHNCVILDKLKDRAEREWYVRETVNNGWSRNVLVHQIESDLFRRQGKAVTNLHRTLPSPQSDLAREILKDPYSFDFLSLGERASERDLHRSLLAHLRDFLIELGVGFAFVGSEHPLEVGGQDFRIDLLFYHLRLRCYVVVELKIGDFAPEQVGKLNFYLSAVDDLIREADHDGPTIGILLCKTKNRVIAEYALRDLNKPVGISSYRLEKALAGEMKRNLPTIEELEAELSGAEPER</sequence>
<dbReference type="InterPro" id="IPR009362">
    <property type="entry name" value="YhcG_C"/>
</dbReference>